<sequence>MSTLLRIVGVIAWVVAVFAILLASTSAVAWVAAVAVSILAGALIGRWWALAAPVGLGVFWLITGAVSDDTSGEADPLFYGILSLVFSLLFAIPLAVGIGISKYRERPRRPATPGVAGRTVSG</sequence>
<evidence type="ECO:0000256" key="1">
    <source>
        <dbReference type="SAM" id="Phobius"/>
    </source>
</evidence>
<feature type="transmembrane region" description="Helical" evidence="1">
    <location>
        <begin position="12"/>
        <end position="40"/>
    </location>
</feature>
<dbReference type="Proteomes" id="UP001147653">
    <property type="component" value="Unassembled WGS sequence"/>
</dbReference>
<keyword evidence="1" id="KW-0472">Membrane</keyword>
<accession>A0A9X3N958</accession>
<dbReference type="EMBL" id="JAPDDP010000030">
    <property type="protein sequence ID" value="MDA0182083.1"/>
    <property type="molecule type" value="Genomic_DNA"/>
</dbReference>
<protein>
    <submittedName>
        <fullName evidence="2">Uncharacterized protein</fullName>
    </submittedName>
</protein>
<dbReference type="AlphaFoldDB" id="A0A9X3N958"/>
<keyword evidence="1" id="KW-1133">Transmembrane helix</keyword>
<proteinExistence type="predicted"/>
<dbReference type="RefSeq" id="WP_270026442.1">
    <property type="nucleotide sequence ID" value="NZ_JAPDDP010000030.1"/>
</dbReference>
<evidence type="ECO:0000313" key="3">
    <source>
        <dbReference type="Proteomes" id="UP001147653"/>
    </source>
</evidence>
<comment type="caution">
    <text evidence="2">The sequence shown here is derived from an EMBL/GenBank/DDBJ whole genome shotgun (WGS) entry which is preliminary data.</text>
</comment>
<evidence type="ECO:0000313" key="2">
    <source>
        <dbReference type="EMBL" id="MDA0182083.1"/>
    </source>
</evidence>
<reference evidence="2" key="1">
    <citation type="submission" date="2022-10" db="EMBL/GenBank/DDBJ databases">
        <title>The WGS of Solirubrobacter phytolaccae KCTC 29190.</title>
        <authorList>
            <person name="Jiang Z."/>
        </authorList>
    </citation>
    <scope>NUCLEOTIDE SEQUENCE</scope>
    <source>
        <strain evidence="2">KCTC 29190</strain>
    </source>
</reference>
<keyword evidence="1" id="KW-0812">Transmembrane</keyword>
<keyword evidence="3" id="KW-1185">Reference proteome</keyword>
<gene>
    <name evidence="2" type="ORF">OJ997_17390</name>
</gene>
<organism evidence="2 3">
    <name type="scientific">Solirubrobacter phytolaccae</name>
    <dbReference type="NCBI Taxonomy" id="1404360"/>
    <lineage>
        <taxon>Bacteria</taxon>
        <taxon>Bacillati</taxon>
        <taxon>Actinomycetota</taxon>
        <taxon>Thermoleophilia</taxon>
        <taxon>Solirubrobacterales</taxon>
        <taxon>Solirubrobacteraceae</taxon>
        <taxon>Solirubrobacter</taxon>
    </lineage>
</organism>
<name>A0A9X3N958_9ACTN</name>
<feature type="transmembrane region" description="Helical" evidence="1">
    <location>
        <begin position="47"/>
        <end position="66"/>
    </location>
</feature>
<feature type="transmembrane region" description="Helical" evidence="1">
    <location>
        <begin position="78"/>
        <end position="100"/>
    </location>
</feature>